<name>A0ABN3TCN9_9ACTN</name>
<dbReference type="Proteomes" id="UP001499989">
    <property type="component" value="Unassembled WGS sequence"/>
</dbReference>
<evidence type="ECO:0000313" key="3">
    <source>
        <dbReference type="EMBL" id="GAA2699410.1"/>
    </source>
</evidence>
<organism evidence="3 4">
    <name type="scientific">Streptomyces violaceolatus</name>
    <dbReference type="NCBI Taxonomy" id="67378"/>
    <lineage>
        <taxon>Bacteria</taxon>
        <taxon>Bacillati</taxon>
        <taxon>Actinomycetota</taxon>
        <taxon>Actinomycetes</taxon>
        <taxon>Kitasatosporales</taxon>
        <taxon>Streptomycetaceae</taxon>
        <taxon>Streptomyces</taxon>
        <taxon>Streptomyces violaceoruber group</taxon>
    </lineage>
</organism>
<feature type="region of interest" description="Disordered" evidence="1">
    <location>
        <begin position="224"/>
        <end position="265"/>
    </location>
</feature>
<accession>A0ABN3TCN9</accession>
<proteinExistence type="predicted"/>
<dbReference type="EMBL" id="BAAASK010000029">
    <property type="protein sequence ID" value="GAA2699410.1"/>
    <property type="molecule type" value="Genomic_DNA"/>
</dbReference>
<keyword evidence="2" id="KW-1133">Transmembrane helix</keyword>
<sequence>MGNQRDLCADLSHRLVQALDAWAACVGEPTTRGRPTRKALVKALEAERETPVWQSRKKIDEALLSYWLRGRNQLLPGTKHNRLPSEEDSEAIARALRKKEAPESARQLPSIGREIADLARGLQEAAGPGWRSRVLTSVTVRSDELGEAADLVEPAGPLVDPQGATERAVAAEPDGTEDPPAAPRRAAGRRSPAYGWLWTGAGAAVGVAVAVAVALFGWLDSGKPESSTAGTSLDGPAAPSGQGAEVANPDPVASTESGGVKGNHQCGKVRSAGAVLWTPCTLVTEDGTASFLVQLTNTSGRPVTVEVKLAYIQSEVEQTCPGPWGRPGRVTLPAKETRTSPPEACTVSLTPMQAFQARGWVVPDGAAQWGYREHSPTLHVRADGTAVWSGEA</sequence>
<gene>
    <name evidence="3" type="ORF">GCM10010310_66340</name>
</gene>
<feature type="transmembrane region" description="Helical" evidence="2">
    <location>
        <begin position="194"/>
        <end position="219"/>
    </location>
</feature>
<keyword evidence="2" id="KW-0812">Transmembrane</keyword>
<reference evidence="3 4" key="1">
    <citation type="journal article" date="2019" name="Int. J. Syst. Evol. Microbiol.">
        <title>The Global Catalogue of Microorganisms (GCM) 10K type strain sequencing project: providing services to taxonomists for standard genome sequencing and annotation.</title>
        <authorList>
            <consortium name="The Broad Institute Genomics Platform"/>
            <consortium name="The Broad Institute Genome Sequencing Center for Infectious Disease"/>
            <person name="Wu L."/>
            <person name="Ma J."/>
        </authorList>
    </citation>
    <scope>NUCLEOTIDE SEQUENCE [LARGE SCALE GENOMIC DNA]</scope>
    <source>
        <strain evidence="3 4">JCM 4531</strain>
    </source>
</reference>
<comment type="caution">
    <text evidence="3">The sequence shown here is derived from an EMBL/GenBank/DDBJ whole genome shotgun (WGS) entry which is preliminary data.</text>
</comment>
<protein>
    <submittedName>
        <fullName evidence="3">Uncharacterized protein</fullName>
    </submittedName>
</protein>
<keyword evidence="4" id="KW-1185">Reference proteome</keyword>
<dbReference type="RefSeq" id="WP_189285008.1">
    <property type="nucleotide sequence ID" value="NZ_BAAASK010000029.1"/>
</dbReference>
<evidence type="ECO:0000256" key="2">
    <source>
        <dbReference type="SAM" id="Phobius"/>
    </source>
</evidence>
<evidence type="ECO:0000256" key="1">
    <source>
        <dbReference type="SAM" id="MobiDB-lite"/>
    </source>
</evidence>
<keyword evidence="2" id="KW-0472">Membrane</keyword>
<feature type="region of interest" description="Disordered" evidence="1">
    <location>
        <begin position="166"/>
        <end position="187"/>
    </location>
</feature>
<evidence type="ECO:0000313" key="4">
    <source>
        <dbReference type="Proteomes" id="UP001499989"/>
    </source>
</evidence>